<dbReference type="InterPro" id="IPR017438">
    <property type="entry name" value="ATP-NAD_kinase_N"/>
</dbReference>
<organism evidence="8 9">
    <name type="scientific">Theileria equi strain WA</name>
    <dbReference type="NCBI Taxonomy" id="1537102"/>
    <lineage>
        <taxon>Eukaryota</taxon>
        <taxon>Sar</taxon>
        <taxon>Alveolata</taxon>
        <taxon>Apicomplexa</taxon>
        <taxon>Aconoidasida</taxon>
        <taxon>Piroplasmida</taxon>
        <taxon>Theileriidae</taxon>
        <taxon>Theileria</taxon>
    </lineage>
</organism>
<dbReference type="VEuPathDB" id="PiroplasmaDB:BEWA_014450"/>
<dbReference type="STRING" id="1537102.L1LC20"/>
<sequence>MSKQLIYEPGNKVRHLVGAGLEPPIRNNSMDVVYKWKPKKILLMISPFNTNVQNVVEDLVSFIKEQLHSKVVIYDKFVKTETSETDQLWGEVQEIYKGEVVTKFKDDPDQLLDIQNVDLIITLGGDGTILRVNKMFPEDIPPVIGLSLGSLGYLAKFNLNMAKETLSSIETRGFKISMRSQLQITIIDEKGEPIIHRNALNECVIDRGLSPYITTLDVYYDGKYFTTVSGDGLMLGTPSGSTAYSMSAGGSIVHPDVPAMLFTVICPHSISYRPLVFPCSAKIEVVIPPDNRGYVRVCVDGNYSCNVRHGSSIRITSSHTYFPLVLPKDTETTNEWCRSLKDHLHWNVRIRQQKLHIPPDTKAEIEECKNI</sequence>
<keyword evidence="2" id="KW-0808">Transferase</keyword>
<name>L1LC20_THEEQ</name>
<keyword evidence="4" id="KW-0418">Kinase</keyword>
<dbReference type="SUPFAM" id="SSF111331">
    <property type="entry name" value="NAD kinase/diacylglycerol kinase-like"/>
    <property type="match status" value="1"/>
</dbReference>
<evidence type="ECO:0000256" key="1">
    <source>
        <dbReference type="ARBA" id="ARBA00010995"/>
    </source>
</evidence>
<keyword evidence="5" id="KW-0067">ATP-binding</keyword>
<dbReference type="KEGG" id="beq:BEWA_014450"/>
<dbReference type="Gene3D" id="2.60.200.30">
    <property type="entry name" value="Probable inorganic polyphosphate/atp-NAD kinase, domain 2"/>
    <property type="match status" value="1"/>
</dbReference>
<dbReference type="GO" id="GO:0006741">
    <property type="term" value="P:NADP+ biosynthetic process"/>
    <property type="evidence" value="ECO:0007669"/>
    <property type="project" value="InterPro"/>
</dbReference>
<keyword evidence="6" id="KW-0521">NADP</keyword>
<dbReference type="FunFam" id="2.60.200.30:FF:000009">
    <property type="entry name" value="Poly(P)/ATP NAD kinase"/>
    <property type="match status" value="1"/>
</dbReference>
<dbReference type="InterPro" id="IPR002504">
    <property type="entry name" value="NADK"/>
</dbReference>
<dbReference type="PANTHER" id="PTHR20275:SF0">
    <property type="entry name" value="NAD KINASE"/>
    <property type="match status" value="1"/>
</dbReference>
<comment type="similarity">
    <text evidence="1">Belongs to the NAD kinase family.</text>
</comment>
<dbReference type="GO" id="GO:0005524">
    <property type="term" value="F:ATP binding"/>
    <property type="evidence" value="ECO:0007669"/>
    <property type="project" value="UniProtKB-KW"/>
</dbReference>
<dbReference type="InterPro" id="IPR017437">
    <property type="entry name" value="ATP-NAD_kinase_PpnK-typ_C"/>
</dbReference>
<evidence type="ECO:0000256" key="4">
    <source>
        <dbReference type="ARBA" id="ARBA00022777"/>
    </source>
</evidence>
<dbReference type="Pfam" id="PF01513">
    <property type="entry name" value="NAD_kinase"/>
    <property type="match status" value="1"/>
</dbReference>
<keyword evidence="9" id="KW-1185">Reference proteome</keyword>
<dbReference type="GO" id="GO:0003951">
    <property type="term" value="F:NAD+ kinase activity"/>
    <property type="evidence" value="ECO:0007669"/>
    <property type="project" value="InterPro"/>
</dbReference>
<dbReference type="GeneID" id="15804521"/>
<dbReference type="OrthoDB" id="24581at2759"/>
<evidence type="ECO:0000256" key="7">
    <source>
        <dbReference type="ARBA" id="ARBA00023027"/>
    </source>
</evidence>
<dbReference type="EMBL" id="ACOU01000004">
    <property type="protein sequence ID" value="EKX72886.1"/>
    <property type="molecule type" value="Genomic_DNA"/>
</dbReference>
<proteinExistence type="inferred from homology"/>
<comment type="caution">
    <text evidence="8">The sequence shown here is derived from an EMBL/GenBank/DDBJ whole genome shotgun (WGS) entry which is preliminary data.</text>
</comment>
<dbReference type="InterPro" id="IPR016064">
    <property type="entry name" value="NAD/diacylglycerol_kinase_sf"/>
</dbReference>
<dbReference type="RefSeq" id="XP_004832338.1">
    <property type="nucleotide sequence ID" value="XM_004832281.1"/>
</dbReference>
<dbReference type="GO" id="GO:0019674">
    <property type="term" value="P:NAD+ metabolic process"/>
    <property type="evidence" value="ECO:0007669"/>
    <property type="project" value="InterPro"/>
</dbReference>
<keyword evidence="7" id="KW-0520">NAD</keyword>
<evidence type="ECO:0000256" key="3">
    <source>
        <dbReference type="ARBA" id="ARBA00022741"/>
    </source>
</evidence>
<accession>L1LC20</accession>
<dbReference type="Gene3D" id="3.40.50.10330">
    <property type="entry name" value="Probable inorganic polyphosphate/atp-NAD kinase, domain 1"/>
    <property type="match status" value="1"/>
</dbReference>
<keyword evidence="3" id="KW-0547">Nucleotide-binding</keyword>
<dbReference type="eggNOG" id="KOG2178">
    <property type="taxonomic scope" value="Eukaryota"/>
</dbReference>
<evidence type="ECO:0008006" key="10">
    <source>
        <dbReference type="Google" id="ProtNLM"/>
    </source>
</evidence>
<dbReference type="HAMAP" id="MF_00361">
    <property type="entry name" value="NAD_kinase"/>
    <property type="match status" value="1"/>
</dbReference>
<evidence type="ECO:0000313" key="8">
    <source>
        <dbReference type="EMBL" id="EKX72886.1"/>
    </source>
</evidence>
<reference evidence="8 9" key="1">
    <citation type="journal article" date="2012" name="BMC Genomics">
        <title>Comparative genomic analysis and phylogenetic position of Theileria equi.</title>
        <authorList>
            <person name="Kappmeyer L.S."/>
            <person name="Thiagarajan M."/>
            <person name="Herndon D.R."/>
            <person name="Ramsay J.D."/>
            <person name="Caler E."/>
            <person name="Djikeng A."/>
            <person name="Gillespie J.J."/>
            <person name="Lau A.O."/>
            <person name="Roalson E.H."/>
            <person name="Silva J.C."/>
            <person name="Silva M.G."/>
            <person name="Suarez C.E."/>
            <person name="Ueti M.W."/>
            <person name="Nene V.M."/>
            <person name="Mealey R.H."/>
            <person name="Knowles D.P."/>
            <person name="Brayton K.A."/>
        </authorList>
    </citation>
    <scope>NUCLEOTIDE SEQUENCE [LARGE SCALE GENOMIC DNA]</scope>
    <source>
        <strain evidence="8 9">WA</strain>
    </source>
</reference>
<protein>
    <recommendedName>
        <fullName evidence="10">NAD(+) kinase</fullName>
    </recommendedName>
</protein>
<evidence type="ECO:0000256" key="2">
    <source>
        <dbReference type="ARBA" id="ARBA00022679"/>
    </source>
</evidence>
<gene>
    <name evidence="8" type="ORF">BEWA_014450</name>
</gene>
<dbReference type="AlphaFoldDB" id="L1LC20"/>
<dbReference type="Pfam" id="PF20143">
    <property type="entry name" value="NAD_kinase_C"/>
    <property type="match status" value="1"/>
</dbReference>
<dbReference type="Proteomes" id="UP000031512">
    <property type="component" value="Unassembled WGS sequence"/>
</dbReference>
<evidence type="ECO:0000313" key="9">
    <source>
        <dbReference type="Proteomes" id="UP000031512"/>
    </source>
</evidence>
<evidence type="ECO:0000256" key="5">
    <source>
        <dbReference type="ARBA" id="ARBA00022840"/>
    </source>
</evidence>
<dbReference type="PANTHER" id="PTHR20275">
    <property type="entry name" value="NAD KINASE"/>
    <property type="match status" value="1"/>
</dbReference>
<evidence type="ECO:0000256" key="6">
    <source>
        <dbReference type="ARBA" id="ARBA00022857"/>
    </source>
</evidence>